<dbReference type="PIRSF" id="PIRSF016020">
    <property type="entry name" value="PHexose_mutarotase"/>
    <property type="match status" value="1"/>
</dbReference>
<evidence type="ECO:0000256" key="1">
    <source>
        <dbReference type="ARBA" id="ARBA00001096"/>
    </source>
</evidence>
<evidence type="ECO:0000256" key="3">
    <source>
        <dbReference type="ARBA" id="ARBA00023235"/>
    </source>
</evidence>
<name>A0ABU1ZQV0_9BURK</name>
<dbReference type="RefSeq" id="WP_310343346.1">
    <property type="nucleotide sequence ID" value="NZ_JAVDXO010000005.1"/>
</dbReference>
<evidence type="ECO:0000313" key="5">
    <source>
        <dbReference type="EMBL" id="MDR7307240.1"/>
    </source>
</evidence>
<keyword evidence="6" id="KW-1185">Reference proteome</keyword>
<organism evidence="5 6">
    <name type="scientific">Rhodoferax saidenbachensis</name>
    <dbReference type="NCBI Taxonomy" id="1484693"/>
    <lineage>
        <taxon>Bacteria</taxon>
        <taxon>Pseudomonadati</taxon>
        <taxon>Pseudomonadota</taxon>
        <taxon>Betaproteobacteria</taxon>
        <taxon>Burkholderiales</taxon>
        <taxon>Comamonadaceae</taxon>
        <taxon>Rhodoferax</taxon>
    </lineage>
</organism>
<evidence type="ECO:0000256" key="4">
    <source>
        <dbReference type="PIRNR" id="PIRNR016020"/>
    </source>
</evidence>
<dbReference type="Gene3D" id="2.70.98.10">
    <property type="match status" value="1"/>
</dbReference>
<dbReference type="SUPFAM" id="SSF74650">
    <property type="entry name" value="Galactose mutarotase-like"/>
    <property type="match status" value="1"/>
</dbReference>
<comment type="catalytic activity">
    <reaction evidence="1">
        <text>alpha-D-glucose 6-phosphate = beta-D-glucose 6-phosphate</text>
        <dbReference type="Rhea" id="RHEA:16249"/>
        <dbReference type="ChEBI" id="CHEBI:58225"/>
        <dbReference type="ChEBI" id="CHEBI:58247"/>
        <dbReference type="EC" id="5.1.3.15"/>
    </reaction>
</comment>
<protein>
    <recommendedName>
        <fullName evidence="4">Putative glucose-6-phosphate 1-epimerase</fullName>
        <ecNumber evidence="4">5.1.3.15</ecNumber>
    </recommendedName>
</protein>
<dbReference type="InterPro" id="IPR011013">
    <property type="entry name" value="Gal_mutarotase_sf_dom"/>
</dbReference>
<accession>A0ABU1ZQV0</accession>
<dbReference type="InterPro" id="IPR014718">
    <property type="entry name" value="GH-type_carb-bd"/>
</dbReference>
<dbReference type="EMBL" id="JAVDXO010000005">
    <property type="protein sequence ID" value="MDR7307240.1"/>
    <property type="molecule type" value="Genomic_DNA"/>
</dbReference>
<dbReference type="PANTHER" id="PTHR11122">
    <property type="entry name" value="APOSPORY-ASSOCIATED PROTEIN C-RELATED"/>
    <property type="match status" value="1"/>
</dbReference>
<evidence type="ECO:0000313" key="6">
    <source>
        <dbReference type="Proteomes" id="UP001268089"/>
    </source>
</evidence>
<comment type="similarity">
    <text evidence="2 4">Belongs to the glucose-6-phosphate 1-epimerase family.</text>
</comment>
<dbReference type="GO" id="GO:0047938">
    <property type="term" value="F:glucose-6-phosphate 1-epimerase activity"/>
    <property type="evidence" value="ECO:0007669"/>
    <property type="project" value="UniProtKB-EC"/>
</dbReference>
<keyword evidence="3 4" id="KW-0413">Isomerase</keyword>
<evidence type="ECO:0000256" key="2">
    <source>
        <dbReference type="ARBA" id="ARBA00005866"/>
    </source>
</evidence>
<dbReference type="InterPro" id="IPR025532">
    <property type="entry name" value="G6P_1-epimerase"/>
</dbReference>
<proteinExistence type="inferred from homology"/>
<dbReference type="Proteomes" id="UP001268089">
    <property type="component" value="Unassembled WGS sequence"/>
</dbReference>
<dbReference type="Pfam" id="PF01263">
    <property type="entry name" value="Aldose_epim"/>
    <property type="match status" value="1"/>
</dbReference>
<comment type="caution">
    <text evidence="5">The sequence shown here is derived from an EMBL/GenBank/DDBJ whole genome shotgun (WGS) entry which is preliminary data.</text>
</comment>
<sequence>MNCQTLLIDDAPAVRLQGAAGDTVTVLLRGAQVISWVDASGVERLYCSPASPLKGPQAVRGGVPVIFPQFAARGSLMRHGWARMRGWTLQPWDTSAPEPSVSLQLHNAVGDDPQWPHACVCTLTVSLLPNGLRMALTVENTGPASFSFHAALHTYLAVGDVAQTTLAGVLPEGAVLSLREPIDQIFEAVTGPLQLHSPLGLLRLEHAGFGDVVVWNPGPDAGLADLPPLGHTAFACVEAAAVMQPVALAPGAHWQGSQTLLSGL</sequence>
<reference evidence="5 6" key="1">
    <citation type="submission" date="2023-07" db="EMBL/GenBank/DDBJ databases">
        <title>Sorghum-associated microbial communities from plants grown in Nebraska, USA.</title>
        <authorList>
            <person name="Schachtman D."/>
        </authorList>
    </citation>
    <scope>NUCLEOTIDE SEQUENCE [LARGE SCALE GENOMIC DNA]</scope>
    <source>
        <strain evidence="5 6">BE308</strain>
    </source>
</reference>
<dbReference type="PANTHER" id="PTHR11122:SF13">
    <property type="entry name" value="GLUCOSE-6-PHOSPHATE 1-EPIMERASE"/>
    <property type="match status" value="1"/>
</dbReference>
<dbReference type="EC" id="5.1.3.15" evidence="4"/>
<gene>
    <name evidence="5" type="ORF">J2X15_002527</name>
</gene>
<dbReference type="InterPro" id="IPR008183">
    <property type="entry name" value="Aldose_1/G6P_1-epimerase"/>
</dbReference>